<name>A0A8X6HXI2_TRICU</name>
<evidence type="ECO:0000313" key="1">
    <source>
        <dbReference type="EMBL" id="GFQ83327.1"/>
    </source>
</evidence>
<dbReference type="Proteomes" id="UP000887116">
    <property type="component" value="Unassembled WGS sequence"/>
</dbReference>
<organism evidence="1 2">
    <name type="scientific">Trichonephila clavata</name>
    <name type="common">Joro spider</name>
    <name type="synonym">Nephila clavata</name>
    <dbReference type="NCBI Taxonomy" id="2740835"/>
    <lineage>
        <taxon>Eukaryota</taxon>
        <taxon>Metazoa</taxon>
        <taxon>Ecdysozoa</taxon>
        <taxon>Arthropoda</taxon>
        <taxon>Chelicerata</taxon>
        <taxon>Arachnida</taxon>
        <taxon>Araneae</taxon>
        <taxon>Araneomorphae</taxon>
        <taxon>Entelegynae</taxon>
        <taxon>Araneoidea</taxon>
        <taxon>Nephilidae</taxon>
        <taxon>Trichonephila</taxon>
    </lineage>
</organism>
<protein>
    <submittedName>
        <fullName evidence="1">Uncharacterized protein</fullName>
    </submittedName>
</protein>
<gene>
    <name evidence="1" type="ORF">TNCT_615651</name>
</gene>
<dbReference type="AlphaFoldDB" id="A0A8X6HXI2"/>
<comment type="caution">
    <text evidence="1">The sequence shown here is derived from an EMBL/GenBank/DDBJ whole genome shotgun (WGS) entry which is preliminary data.</text>
</comment>
<dbReference type="EMBL" id="BMAO01012698">
    <property type="protein sequence ID" value="GFQ83327.1"/>
    <property type="molecule type" value="Genomic_DNA"/>
</dbReference>
<proteinExistence type="predicted"/>
<reference evidence="1" key="1">
    <citation type="submission" date="2020-07" db="EMBL/GenBank/DDBJ databases">
        <title>Multicomponent nature underlies the extraordinary mechanical properties of spider dragline silk.</title>
        <authorList>
            <person name="Kono N."/>
            <person name="Nakamura H."/>
            <person name="Mori M."/>
            <person name="Yoshida Y."/>
            <person name="Ohtoshi R."/>
            <person name="Malay A.D."/>
            <person name="Moran D.A.P."/>
            <person name="Tomita M."/>
            <person name="Numata K."/>
            <person name="Arakawa K."/>
        </authorList>
    </citation>
    <scope>NUCLEOTIDE SEQUENCE</scope>
</reference>
<evidence type="ECO:0000313" key="2">
    <source>
        <dbReference type="Proteomes" id="UP000887116"/>
    </source>
</evidence>
<keyword evidence="2" id="KW-1185">Reference proteome</keyword>
<sequence length="81" mass="9200">MSLTLSRRQDSVWDSSVKLTMRIRFQETGDTLDTHLHSLSSALGFQLLTLICKISLKDLSSWDNLSVKGSRALRLRSFWGS</sequence>
<accession>A0A8X6HXI2</accession>